<keyword evidence="2" id="KW-1133">Transmembrane helix</keyword>
<feature type="transmembrane region" description="Helical" evidence="2">
    <location>
        <begin position="124"/>
        <end position="146"/>
    </location>
</feature>
<evidence type="ECO:0000256" key="1">
    <source>
        <dbReference type="SAM" id="MobiDB-lite"/>
    </source>
</evidence>
<keyword evidence="2" id="KW-0812">Transmembrane</keyword>
<protein>
    <submittedName>
        <fullName evidence="3">Uncharacterized protein</fullName>
    </submittedName>
</protein>
<organism evidence="3 4">
    <name type="scientific">Orchesella dallaii</name>
    <dbReference type="NCBI Taxonomy" id="48710"/>
    <lineage>
        <taxon>Eukaryota</taxon>
        <taxon>Metazoa</taxon>
        <taxon>Ecdysozoa</taxon>
        <taxon>Arthropoda</taxon>
        <taxon>Hexapoda</taxon>
        <taxon>Collembola</taxon>
        <taxon>Entomobryomorpha</taxon>
        <taxon>Entomobryoidea</taxon>
        <taxon>Orchesellidae</taxon>
        <taxon>Orchesellinae</taxon>
        <taxon>Orchesella</taxon>
    </lineage>
</organism>
<dbReference type="EMBL" id="CAXLJM020000111">
    <property type="protein sequence ID" value="CAL8136595.1"/>
    <property type="molecule type" value="Genomic_DNA"/>
</dbReference>
<keyword evidence="4" id="KW-1185">Reference proteome</keyword>
<keyword evidence="2" id="KW-0472">Membrane</keyword>
<feature type="region of interest" description="Disordered" evidence="1">
    <location>
        <begin position="332"/>
        <end position="352"/>
    </location>
</feature>
<accession>A0ABP1RVQ6</accession>
<feature type="transmembrane region" description="Helical" evidence="2">
    <location>
        <begin position="52"/>
        <end position="72"/>
    </location>
</feature>
<feature type="transmembrane region" description="Helical" evidence="2">
    <location>
        <begin position="263"/>
        <end position="282"/>
    </location>
</feature>
<feature type="compositionally biased region" description="Polar residues" evidence="1">
    <location>
        <begin position="332"/>
        <end position="342"/>
    </location>
</feature>
<evidence type="ECO:0000313" key="4">
    <source>
        <dbReference type="Proteomes" id="UP001642540"/>
    </source>
</evidence>
<evidence type="ECO:0000313" key="3">
    <source>
        <dbReference type="EMBL" id="CAL8136595.1"/>
    </source>
</evidence>
<name>A0ABP1RVQ6_9HEXA</name>
<feature type="transmembrane region" description="Helical" evidence="2">
    <location>
        <begin position="92"/>
        <end position="112"/>
    </location>
</feature>
<feature type="transmembrane region" description="Helical" evidence="2">
    <location>
        <begin position="186"/>
        <end position="211"/>
    </location>
</feature>
<sequence length="352" mass="38535">METSQLGLPKGYSGAKKQGESLPYTTLTIWTEMVCGILAAAFTAFANDKVNGWAYVIFLAYLAFSTGLFYYLGREVCSESKENDDLSVSMSWGCLICTTVTFSLFGILYFYYTELLGTPVNSMVTAICGIQVLTVAFLGVGYLLLVQFFPKANDTFPLVVIAFMVVLGNGLFATTRAAFYNDQENAWAYAIFGIYITITSGSFCLIVRELWSHMTKDRAVSGYTVWASCIAVTASNFVIFIVLFYTQFTFPSPDPLPTLQNEIMGACVVYSGAADALLLLLIRWRPPLVSAGKDGDREDDDDNCFDSEFSVSSADHDVEKGMETCLAKPVMQNTSGSTSTLGPESGFDVRVI</sequence>
<evidence type="ECO:0000256" key="2">
    <source>
        <dbReference type="SAM" id="Phobius"/>
    </source>
</evidence>
<comment type="caution">
    <text evidence="3">The sequence shown here is derived from an EMBL/GenBank/DDBJ whole genome shotgun (WGS) entry which is preliminary data.</text>
</comment>
<proteinExistence type="predicted"/>
<gene>
    <name evidence="3" type="ORF">ODALV1_LOCUS26519</name>
</gene>
<feature type="transmembrane region" description="Helical" evidence="2">
    <location>
        <begin position="158"/>
        <end position="180"/>
    </location>
</feature>
<feature type="transmembrane region" description="Helical" evidence="2">
    <location>
        <begin position="21"/>
        <end position="46"/>
    </location>
</feature>
<feature type="transmembrane region" description="Helical" evidence="2">
    <location>
        <begin position="223"/>
        <end position="243"/>
    </location>
</feature>
<reference evidence="3 4" key="1">
    <citation type="submission" date="2024-08" db="EMBL/GenBank/DDBJ databases">
        <authorList>
            <person name="Cucini C."/>
            <person name="Frati F."/>
        </authorList>
    </citation>
    <scope>NUCLEOTIDE SEQUENCE [LARGE SCALE GENOMIC DNA]</scope>
</reference>
<dbReference type="Proteomes" id="UP001642540">
    <property type="component" value="Unassembled WGS sequence"/>
</dbReference>